<reference evidence="2" key="2">
    <citation type="journal article" date="2020" name="Nat. Commun.">
        <title>Large-scale genome sequencing of mycorrhizal fungi provides insights into the early evolution of symbiotic traits.</title>
        <authorList>
            <person name="Miyauchi S."/>
            <person name="Kiss E."/>
            <person name="Kuo A."/>
            <person name="Drula E."/>
            <person name="Kohler A."/>
            <person name="Sanchez-Garcia M."/>
            <person name="Morin E."/>
            <person name="Andreopoulos B."/>
            <person name="Barry K.W."/>
            <person name="Bonito G."/>
            <person name="Buee M."/>
            <person name="Carver A."/>
            <person name="Chen C."/>
            <person name="Cichocki N."/>
            <person name="Clum A."/>
            <person name="Culley D."/>
            <person name="Crous P.W."/>
            <person name="Fauchery L."/>
            <person name="Girlanda M."/>
            <person name="Hayes R.D."/>
            <person name="Keri Z."/>
            <person name="LaButti K."/>
            <person name="Lipzen A."/>
            <person name="Lombard V."/>
            <person name="Magnuson J."/>
            <person name="Maillard F."/>
            <person name="Murat C."/>
            <person name="Nolan M."/>
            <person name="Ohm R.A."/>
            <person name="Pangilinan J."/>
            <person name="Pereira M.F."/>
            <person name="Perotto S."/>
            <person name="Peter M."/>
            <person name="Pfister S."/>
            <person name="Riley R."/>
            <person name="Sitrit Y."/>
            <person name="Stielow J.B."/>
            <person name="Szollosi G."/>
            <person name="Zifcakova L."/>
            <person name="Stursova M."/>
            <person name="Spatafora J.W."/>
            <person name="Tedersoo L."/>
            <person name="Vaario L.M."/>
            <person name="Yamada A."/>
            <person name="Yan M."/>
            <person name="Wang P."/>
            <person name="Xu J."/>
            <person name="Bruns T."/>
            <person name="Baldrian P."/>
            <person name="Vilgalys R."/>
            <person name="Dunand C."/>
            <person name="Henrissat B."/>
            <person name="Grigoriev I.V."/>
            <person name="Hibbett D."/>
            <person name="Nagy L.G."/>
            <person name="Martin F.M."/>
        </authorList>
    </citation>
    <scope>NUCLEOTIDE SEQUENCE</scope>
    <source>
        <strain evidence="2">BED1</strain>
    </source>
</reference>
<reference evidence="2" key="1">
    <citation type="submission" date="2019-10" db="EMBL/GenBank/DDBJ databases">
        <authorList>
            <consortium name="DOE Joint Genome Institute"/>
            <person name="Kuo A."/>
            <person name="Miyauchi S."/>
            <person name="Kiss E."/>
            <person name="Drula E."/>
            <person name="Kohler A."/>
            <person name="Sanchez-Garcia M."/>
            <person name="Andreopoulos B."/>
            <person name="Barry K.W."/>
            <person name="Bonito G."/>
            <person name="Buee M."/>
            <person name="Carver A."/>
            <person name="Chen C."/>
            <person name="Cichocki N."/>
            <person name="Clum A."/>
            <person name="Culley D."/>
            <person name="Crous P.W."/>
            <person name="Fauchery L."/>
            <person name="Girlanda M."/>
            <person name="Hayes R."/>
            <person name="Keri Z."/>
            <person name="LaButti K."/>
            <person name="Lipzen A."/>
            <person name="Lombard V."/>
            <person name="Magnuson J."/>
            <person name="Maillard F."/>
            <person name="Morin E."/>
            <person name="Murat C."/>
            <person name="Nolan M."/>
            <person name="Ohm R."/>
            <person name="Pangilinan J."/>
            <person name="Pereira M."/>
            <person name="Perotto S."/>
            <person name="Peter M."/>
            <person name="Riley R."/>
            <person name="Sitrit Y."/>
            <person name="Stielow B."/>
            <person name="Szollosi G."/>
            <person name="Zifcakova L."/>
            <person name="Stursova M."/>
            <person name="Spatafora J.W."/>
            <person name="Tedersoo L."/>
            <person name="Vaario L.-M."/>
            <person name="Yamada A."/>
            <person name="Yan M."/>
            <person name="Wang P."/>
            <person name="Xu J."/>
            <person name="Bruns T."/>
            <person name="Baldrian P."/>
            <person name="Vilgalys R."/>
            <person name="Henrissat B."/>
            <person name="Grigoriev I.V."/>
            <person name="Hibbett D."/>
            <person name="Nagy L.G."/>
            <person name="Martin F.M."/>
        </authorList>
    </citation>
    <scope>NUCLEOTIDE SEQUENCE</scope>
    <source>
        <strain evidence="2">BED1</strain>
    </source>
</reference>
<dbReference type="EMBL" id="WHUW01000050">
    <property type="protein sequence ID" value="KAF8431453.1"/>
    <property type="molecule type" value="Genomic_DNA"/>
</dbReference>
<proteinExistence type="predicted"/>
<dbReference type="Proteomes" id="UP001194468">
    <property type="component" value="Unassembled WGS sequence"/>
</dbReference>
<evidence type="ECO:0000313" key="2">
    <source>
        <dbReference type="EMBL" id="KAF8431453.1"/>
    </source>
</evidence>
<feature type="region of interest" description="Disordered" evidence="1">
    <location>
        <begin position="70"/>
        <end position="90"/>
    </location>
</feature>
<accession>A0AAD4BIY5</accession>
<keyword evidence="3" id="KW-1185">Reference proteome</keyword>
<sequence>MERVCEKGSGNLLGKRRELRGRVGPPCRYADAREVATCRAGGPWRGSGWTARPENGSFEDREWCVRATTNEREEARKRKGERDGSSAREKGMRAAYLIRSSNALWLCSCLTVPQSGTTGIRPILATGMMAANSTH</sequence>
<gene>
    <name evidence="2" type="ORF">L210DRAFT_2981464</name>
</gene>
<name>A0AAD4BIY5_BOLED</name>
<evidence type="ECO:0000313" key="3">
    <source>
        <dbReference type="Proteomes" id="UP001194468"/>
    </source>
</evidence>
<evidence type="ECO:0000256" key="1">
    <source>
        <dbReference type="SAM" id="MobiDB-lite"/>
    </source>
</evidence>
<organism evidence="2 3">
    <name type="scientific">Boletus edulis BED1</name>
    <dbReference type="NCBI Taxonomy" id="1328754"/>
    <lineage>
        <taxon>Eukaryota</taxon>
        <taxon>Fungi</taxon>
        <taxon>Dikarya</taxon>
        <taxon>Basidiomycota</taxon>
        <taxon>Agaricomycotina</taxon>
        <taxon>Agaricomycetes</taxon>
        <taxon>Agaricomycetidae</taxon>
        <taxon>Boletales</taxon>
        <taxon>Boletineae</taxon>
        <taxon>Boletaceae</taxon>
        <taxon>Boletoideae</taxon>
        <taxon>Boletus</taxon>
    </lineage>
</organism>
<protein>
    <submittedName>
        <fullName evidence="2">Uncharacterized protein</fullName>
    </submittedName>
</protein>
<dbReference type="AlphaFoldDB" id="A0AAD4BIY5"/>
<comment type="caution">
    <text evidence="2">The sequence shown here is derived from an EMBL/GenBank/DDBJ whole genome shotgun (WGS) entry which is preliminary data.</text>
</comment>